<dbReference type="Proteomes" id="UP000555763">
    <property type="component" value="Unassembled WGS sequence"/>
</dbReference>
<dbReference type="EMBL" id="VLTB01000180">
    <property type="protein sequence ID" value="NDR91578.1"/>
    <property type="molecule type" value="Genomic_DNA"/>
</dbReference>
<reference evidence="3 8" key="3">
    <citation type="submission" date="2020-02" db="EMBL/GenBank/DDBJ databases">
        <authorList>
            <person name="Subbiah M."/>
            <person name="Call D."/>
        </authorList>
    </citation>
    <scope>NUCLEOTIDE SEQUENCE [LARGE SCALE GENOMIC DNA]</scope>
    <source>
        <strain evidence="3 8">8375wB1</strain>
    </source>
</reference>
<organism evidence="5 7">
    <name type="scientific">Escherichia coli</name>
    <dbReference type="NCBI Taxonomy" id="562"/>
    <lineage>
        <taxon>Bacteria</taxon>
        <taxon>Pseudomonadati</taxon>
        <taxon>Pseudomonadota</taxon>
        <taxon>Gammaproteobacteria</taxon>
        <taxon>Enterobacterales</taxon>
        <taxon>Enterobacteriaceae</taxon>
        <taxon>Escherichia</taxon>
    </lineage>
</organism>
<protein>
    <submittedName>
        <fullName evidence="1">Head decoration protein</fullName>
    </submittedName>
    <submittedName>
        <fullName evidence="5">Prophage head protein</fullName>
    </submittedName>
</protein>
<dbReference type="SUPFAM" id="SSF51274">
    <property type="entry name" value="Head decoration protein D (gpD, major capsid protein D)"/>
    <property type="match status" value="1"/>
</dbReference>
<dbReference type="Proteomes" id="UP000254043">
    <property type="component" value="Unassembled WGS sequence"/>
</dbReference>
<reference evidence="1 10" key="4">
    <citation type="submission" date="2020-02" db="EMBL/GenBank/DDBJ databases">
        <authorList>
            <consortium name="PulseNet: The National Subtyping Network for Foodborne Disease Surveillance"/>
            <person name="Tarr C.L."/>
            <person name="Trees E."/>
            <person name="Katz L.S."/>
            <person name="Carleton-Romer H.A."/>
            <person name="Stroika S."/>
            <person name="Kucerova Z."/>
            <person name="Roache K.F."/>
            <person name="Sabol A.L."/>
            <person name="Besser J."/>
            <person name="Gerner-Smidt P."/>
        </authorList>
    </citation>
    <scope>NUCLEOTIDE SEQUENCE [LARGE SCALE GENOMIC DNA]</scope>
    <source>
        <strain evidence="1 10">PNUSAE002719</strain>
    </source>
</reference>
<dbReference type="Proteomes" id="UP000255093">
    <property type="component" value="Unassembled WGS sequence"/>
</dbReference>
<proteinExistence type="predicted"/>
<evidence type="ECO:0000313" key="1">
    <source>
        <dbReference type="EMBL" id="EFM8157731.1"/>
    </source>
</evidence>
<reference evidence="6 7" key="1">
    <citation type="submission" date="2018-06" db="EMBL/GenBank/DDBJ databases">
        <authorList>
            <consortium name="Pathogen Informatics"/>
            <person name="Doyle S."/>
        </authorList>
    </citation>
    <scope>NUCLEOTIDE SEQUENCE [LARGE SCALE GENOMIC DNA]</scope>
    <source>
        <strain evidence="4 6">NCTC7927</strain>
        <strain evidence="5 7">NCTC8621</strain>
    </source>
</reference>
<dbReference type="Pfam" id="PF02924">
    <property type="entry name" value="HDPD"/>
    <property type="match status" value="1"/>
</dbReference>
<evidence type="ECO:0000313" key="9">
    <source>
        <dbReference type="Proteomes" id="UP000471490"/>
    </source>
</evidence>
<accession>A0A085P1W7</accession>
<dbReference type="RefSeq" id="WP_000380882.1">
    <property type="nucleotide sequence ID" value="NZ_AP027254.1"/>
</dbReference>
<dbReference type="Proteomes" id="UP000471490">
    <property type="component" value="Unassembled WGS sequence"/>
</dbReference>
<evidence type="ECO:0000313" key="2">
    <source>
        <dbReference type="EMBL" id="NDR91578.1"/>
    </source>
</evidence>
<reference evidence="2 9" key="2">
    <citation type="journal article" date="2020" name="Int. J. Nanomedicine">
        <title>Consequences Of Long-Term Bacteria's Exposure To Silver Nanoformulations With Different PhysicoChemical Properties.</title>
        <authorList>
            <person name="Kedziora A."/>
            <person name="Wernecki M."/>
            <person name="Korzekwa K."/>
            <person name="Speruda M."/>
            <person name="Gerasymchuk Y."/>
            <person name="Lukowiak A."/>
            <person name="Bugla-Ploskonska G."/>
        </authorList>
    </citation>
    <scope>NUCLEOTIDE SEQUENCE [LARGE SCALE GENOMIC DNA]</scope>
    <source>
        <strain evidence="2 9">ATCC 11230</strain>
    </source>
</reference>
<evidence type="ECO:0000313" key="3">
    <source>
        <dbReference type="EMBL" id="NEN69871.1"/>
    </source>
</evidence>
<gene>
    <name evidence="1" type="ORF">A5U30_005568</name>
    <name evidence="2" type="ORF">FPI65_09855</name>
    <name evidence="3" type="ORF">G3W53_06735</name>
    <name evidence="4" type="ORF">NCTC7927_01921</name>
    <name evidence="5" type="ORF">NCTC8621_02605</name>
</gene>
<dbReference type="EMBL" id="JAAGYP010000006">
    <property type="protein sequence ID" value="NEN69871.1"/>
    <property type="molecule type" value="Genomic_DNA"/>
</dbReference>
<dbReference type="InterPro" id="IPR036630">
    <property type="entry name" value="Head_decoration_D_sf"/>
</dbReference>
<evidence type="ECO:0000313" key="5">
    <source>
        <dbReference type="EMBL" id="STH82610.1"/>
    </source>
</evidence>
<evidence type="ECO:0000313" key="8">
    <source>
        <dbReference type="Proteomes" id="UP000471360"/>
    </source>
</evidence>
<dbReference type="AlphaFoldDB" id="A0A085P1W7"/>
<evidence type="ECO:0000313" key="7">
    <source>
        <dbReference type="Proteomes" id="UP000255093"/>
    </source>
</evidence>
<dbReference type="EMBL" id="UGAK01000003">
    <property type="protein sequence ID" value="STF93174.1"/>
    <property type="molecule type" value="Genomic_DNA"/>
</dbReference>
<evidence type="ECO:0000313" key="10">
    <source>
        <dbReference type="Proteomes" id="UP000555763"/>
    </source>
</evidence>
<dbReference type="Gene3D" id="2.40.300.10">
    <property type="entry name" value="Head decoration protein D"/>
    <property type="match status" value="1"/>
</dbReference>
<dbReference type="EMBL" id="AATLZG010000138">
    <property type="protein sequence ID" value="EFM8157731.1"/>
    <property type="molecule type" value="Genomic_DNA"/>
</dbReference>
<evidence type="ECO:0000313" key="6">
    <source>
        <dbReference type="Proteomes" id="UP000254043"/>
    </source>
</evidence>
<dbReference type="OMA" id="ESTVYLQ"/>
<sequence>MDTPYIELFAGSQQVSTTLVHFAADAGVIQEFTPLMLADNGEFKPWDGQESGKAVYLTSYPVDTSKQKSAQCYKTGIFNIAAVNWPESADTDAKKCAAFAGSGVSVQPLAR</sequence>
<dbReference type="Proteomes" id="UP000471360">
    <property type="component" value="Unassembled WGS sequence"/>
</dbReference>
<name>A0A085P1W7_ECOLX</name>
<evidence type="ECO:0000313" key="4">
    <source>
        <dbReference type="EMBL" id="STF93174.1"/>
    </source>
</evidence>
<dbReference type="InterPro" id="IPR004195">
    <property type="entry name" value="Head_decoration_D"/>
</dbReference>
<dbReference type="EMBL" id="UGBW01000003">
    <property type="protein sequence ID" value="STH82610.1"/>
    <property type="molecule type" value="Genomic_DNA"/>
</dbReference>